<evidence type="ECO:0000256" key="1">
    <source>
        <dbReference type="SAM" id="Phobius"/>
    </source>
</evidence>
<proteinExistence type="predicted"/>
<reference evidence="3 5" key="2">
    <citation type="submission" date="2018-07" db="EMBL/GenBank/DDBJ databases">
        <title>Draft Genome Assemblies for Five Robust Yarrowia lipolytica Strains Exhibiting High Lipid Production and Pentose Sugar Utilization and Sugar Alcohol Secretion from Undetoxified Lignocellulosic Biomass Hydrolysates.</title>
        <authorList>
            <consortium name="DOE Joint Genome Institute"/>
            <person name="Walker C."/>
            <person name="Ryu S."/>
            <person name="Na H."/>
            <person name="Zane M."/>
            <person name="LaButti K."/>
            <person name="Lipzen A."/>
            <person name="Haridas S."/>
            <person name="Barry K."/>
            <person name="Grigoriev I.V."/>
            <person name="Quarterman J."/>
            <person name="Slininger P."/>
            <person name="Dien B."/>
            <person name="Trinh C.T."/>
        </authorList>
    </citation>
    <scope>NUCLEOTIDE SEQUENCE [LARGE SCALE GENOMIC DNA]</scope>
    <source>
        <strain evidence="3 5">YB392</strain>
    </source>
</reference>
<organism evidence="2 4">
    <name type="scientific">Yarrowia lipolytica</name>
    <name type="common">Candida lipolytica</name>
    <dbReference type="NCBI Taxonomy" id="4952"/>
    <lineage>
        <taxon>Eukaryota</taxon>
        <taxon>Fungi</taxon>
        <taxon>Dikarya</taxon>
        <taxon>Ascomycota</taxon>
        <taxon>Saccharomycotina</taxon>
        <taxon>Dipodascomycetes</taxon>
        <taxon>Dipodascales</taxon>
        <taxon>Dipodascales incertae sedis</taxon>
        <taxon>Yarrowia</taxon>
    </lineage>
</organism>
<dbReference type="KEGG" id="yli:2912176"/>
<keyword evidence="1" id="KW-1133">Transmembrane helix</keyword>
<dbReference type="GeneID" id="2912176"/>
<keyword evidence="1" id="KW-0472">Membrane</keyword>
<dbReference type="OrthoDB" id="4074269at2759"/>
<sequence>MSFILNHLNETTLNVQGDEGVQFSIVGGLGTLASAYASYLMCTRVPTSNKTWLAATVASLFISIGNQYQCQFTPGSPANSSYIGRLPWTVLRVAFLAVVYGQLNLGGTKFTWAAGNPLHIPVLFLASYVLNEVGNVLRKPIPKPVVKDE</sequence>
<dbReference type="Proteomes" id="UP000256601">
    <property type="component" value="Unassembled WGS sequence"/>
</dbReference>
<dbReference type="Proteomes" id="UP000182444">
    <property type="component" value="Chromosome 1E"/>
</dbReference>
<dbReference type="EMBL" id="KZ858978">
    <property type="protein sequence ID" value="RDW26547.1"/>
    <property type="molecule type" value="Genomic_DNA"/>
</dbReference>
<name>A0A1D8NH22_YARLL</name>
<feature type="transmembrane region" description="Helical" evidence="1">
    <location>
        <begin position="20"/>
        <end position="39"/>
    </location>
</feature>
<accession>A0A1D8NH22</accession>
<dbReference type="AlphaFoldDB" id="A0A1D8NH22"/>
<reference evidence="2 4" key="1">
    <citation type="journal article" date="2016" name="PLoS ONE">
        <title>Sequence Assembly of Yarrowia lipolytica Strain W29/CLIB89 Shows Transposable Element Diversity.</title>
        <authorList>
            <person name="Magnan C."/>
            <person name="Yu J."/>
            <person name="Chang I."/>
            <person name="Jahn E."/>
            <person name="Kanomata Y."/>
            <person name="Wu J."/>
            <person name="Zeller M."/>
            <person name="Oakes M."/>
            <person name="Baldi P."/>
            <person name="Sandmeyer S."/>
        </authorList>
    </citation>
    <scope>NUCLEOTIDE SEQUENCE [LARGE SCALE GENOMIC DNA]</scope>
    <source>
        <strain evidence="2">CLIB89</strain>
        <strain evidence="4">CLIB89(W29)</strain>
    </source>
</reference>
<dbReference type="VEuPathDB" id="FungiDB:YALI1_E04807g"/>
<keyword evidence="1" id="KW-0812">Transmembrane</keyword>
<evidence type="ECO:0000313" key="2">
    <source>
        <dbReference type="EMBL" id="AOW04924.1"/>
    </source>
</evidence>
<dbReference type="RefSeq" id="XP_503524.1">
    <property type="nucleotide sequence ID" value="XM_503524.1"/>
</dbReference>
<dbReference type="VEuPathDB" id="FungiDB:YALI0_E04026g"/>
<protein>
    <submittedName>
        <fullName evidence="2">Uncharacterized protein</fullName>
    </submittedName>
</protein>
<evidence type="ECO:0000313" key="4">
    <source>
        <dbReference type="Proteomes" id="UP000182444"/>
    </source>
</evidence>
<evidence type="ECO:0000313" key="3">
    <source>
        <dbReference type="EMBL" id="RDW26547.1"/>
    </source>
</evidence>
<gene>
    <name evidence="3" type="ORF">B0I71DRAFT_31056</name>
    <name evidence="2" type="ORF">YALI1_E04807g</name>
</gene>
<evidence type="ECO:0000313" key="5">
    <source>
        <dbReference type="Proteomes" id="UP000256601"/>
    </source>
</evidence>
<dbReference type="EMBL" id="CP017557">
    <property type="protein sequence ID" value="AOW04924.1"/>
    <property type="molecule type" value="Genomic_DNA"/>
</dbReference>